<dbReference type="AlphaFoldDB" id="A0AAD5RZE4"/>
<reference evidence="2" key="1">
    <citation type="submission" date="2022-07" db="EMBL/GenBank/DDBJ databases">
        <title>Draft genome sequence of Zalerion maritima ATCC 34329, a (micro)plastics degrading marine fungus.</title>
        <authorList>
            <person name="Paco A."/>
            <person name="Goncalves M.F.M."/>
            <person name="Rocha-Santos T.A.P."/>
            <person name="Alves A."/>
        </authorList>
    </citation>
    <scope>NUCLEOTIDE SEQUENCE</scope>
    <source>
        <strain evidence="2">ATCC 34329</strain>
    </source>
</reference>
<evidence type="ECO:0000256" key="1">
    <source>
        <dbReference type="SAM" id="SignalP"/>
    </source>
</evidence>
<name>A0AAD5RZE4_9PEZI</name>
<gene>
    <name evidence="2" type="ORF">MKZ38_002044</name>
</gene>
<protein>
    <submittedName>
        <fullName evidence="2">Uncharacterized protein</fullName>
    </submittedName>
</protein>
<keyword evidence="3" id="KW-1185">Reference proteome</keyword>
<comment type="caution">
    <text evidence="2">The sequence shown here is derived from an EMBL/GenBank/DDBJ whole genome shotgun (WGS) entry which is preliminary data.</text>
</comment>
<proteinExistence type="predicted"/>
<sequence length="147" mass="15138">MCLKIFSLALLSALQASALPQAADTDALTSPAPGTGFPIQTINLNSTVFTPDYTTVGEDGDCTAYVLSVEHFTMGPTSTMWATTTTDTMWIDCGECTDAAYFHRIGGLGPVVIYNTTVTATEPSSTTGVVCVPAPTTTMPTAAGTGG</sequence>
<organism evidence="2 3">
    <name type="scientific">Zalerion maritima</name>
    <dbReference type="NCBI Taxonomy" id="339359"/>
    <lineage>
        <taxon>Eukaryota</taxon>
        <taxon>Fungi</taxon>
        <taxon>Dikarya</taxon>
        <taxon>Ascomycota</taxon>
        <taxon>Pezizomycotina</taxon>
        <taxon>Sordariomycetes</taxon>
        <taxon>Lulworthiomycetidae</taxon>
        <taxon>Lulworthiales</taxon>
        <taxon>Lulworthiaceae</taxon>
        <taxon>Zalerion</taxon>
    </lineage>
</organism>
<dbReference type="EMBL" id="JAKWBI020000015">
    <property type="protein sequence ID" value="KAJ2906328.1"/>
    <property type="molecule type" value="Genomic_DNA"/>
</dbReference>
<accession>A0AAD5RZE4</accession>
<feature type="chain" id="PRO_5041982038" evidence="1">
    <location>
        <begin position="19"/>
        <end position="147"/>
    </location>
</feature>
<keyword evidence="1" id="KW-0732">Signal</keyword>
<evidence type="ECO:0000313" key="2">
    <source>
        <dbReference type="EMBL" id="KAJ2906328.1"/>
    </source>
</evidence>
<feature type="signal peptide" evidence="1">
    <location>
        <begin position="1"/>
        <end position="18"/>
    </location>
</feature>
<evidence type="ECO:0000313" key="3">
    <source>
        <dbReference type="Proteomes" id="UP001201980"/>
    </source>
</evidence>
<dbReference type="Proteomes" id="UP001201980">
    <property type="component" value="Unassembled WGS sequence"/>
</dbReference>